<sequence>MAYGHGVVIQTISTHCLLRNFIMIALNTRKASFILDRGYRECLDAEVVARELHAIGMASVTEEDVLNHWADWDNDLSDEPHWV</sequence>
<dbReference type="KEGG" id="vg:19487137"/>
<organism evidence="1 2">
    <name type="scientific">Pseudomonas phage vB_PaeP_C2-10_Ab09</name>
    <dbReference type="NCBI Taxonomy" id="1476391"/>
    <lineage>
        <taxon>Viruses</taxon>
        <taxon>Duplodnaviria</taxon>
        <taxon>Heunggongvirae</taxon>
        <taxon>Uroviricota</taxon>
        <taxon>Caudoviricetes</taxon>
        <taxon>Schitoviridae</taxon>
        <taxon>Migulavirinae</taxon>
        <taxon>Litunavirus</taxon>
        <taxon>Litunavirus Ab09</taxon>
    </lineage>
</organism>
<dbReference type="GeneID" id="19487137"/>
<keyword evidence="2" id="KW-1185">Reference proteome</keyword>
<evidence type="ECO:0000313" key="2">
    <source>
        <dbReference type="Proteomes" id="UP000019788"/>
    </source>
</evidence>
<dbReference type="EMBL" id="HG962375">
    <property type="protein sequence ID" value="CDN96824.1"/>
    <property type="molecule type" value="Genomic_DNA"/>
</dbReference>
<evidence type="ECO:0000313" key="1">
    <source>
        <dbReference type="EMBL" id="CDN96824.1"/>
    </source>
</evidence>
<accession>X5KN69</accession>
<proteinExistence type="predicted"/>
<reference evidence="2" key="1">
    <citation type="journal article" date="2015" name="PLoS ONE">
        <title>Investigation of a Large Collection of Pseudomonas aeruginosa Bacteriophages Collected from a Single Environmental Source in Abidjan, Cote d'Ivoire.</title>
        <authorList>
            <person name="Essoh C."/>
            <person name="Latino L."/>
            <person name="Midoux C."/>
            <person name="Blouin Y."/>
            <person name="Loukou G."/>
            <person name="Nguetta S.P."/>
            <person name="Lathro S."/>
            <person name="Cablanmian A."/>
            <person name="Kouassi A.K."/>
            <person name="Vergnaud G."/>
            <person name="Pourcel C."/>
        </authorList>
    </citation>
    <scope>NUCLEOTIDE SEQUENCE [LARGE SCALE GENOMIC DNA]</scope>
</reference>
<protein>
    <submittedName>
        <fullName evidence="1">Uncharacterized protein</fullName>
    </submittedName>
</protein>
<gene>
    <name evidence="1" type="primary">ORF011</name>
</gene>
<dbReference type="Proteomes" id="UP000019788">
    <property type="component" value="Segment"/>
</dbReference>
<name>X5KN69_9CAUD</name>
<dbReference type="RefSeq" id="YP_009031788.1">
    <property type="nucleotide sequence ID" value="NC_024140.1"/>
</dbReference>